<keyword evidence="4 6" id="KW-0805">Transcription regulation</keyword>
<keyword evidence="5 6" id="KW-0804">Transcription</keyword>
<evidence type="ECO:0000256" key="2">
    <source>
        <dbReference type="ARBA" id="ARBA00022814"/>
    </source>
</evidence>
<dbReference type="InterPro" id="IPR011605">
    <property type="entry name" value="NusB_fam"/>
</dbReference>
<feature type="compositionally biased region" description="Low complexity" evidence="7">
    <location>
        <begin position="179"/>
        <end position="195"/>
    </location>
</feature>
<keyword evidence="2 6" id="KW-0889">Transcription antitermination</keyword>
<proteinExistence type="inferred from homology"/>
<evidence type="ECO:0000256" key="3">
    <source>
        <dbReference type="ARBA" id="ARBA00022884"/>
    </source>
</evidence>
<dbReference type="InterPro" id="IPR006027">
    <property type="entry name" value="NusB_RsmB_TIM44"/>
</dbReference>
<evidence type="ECO:0000256" key="1">
    <source>
        <dbReference type="ARBA" id="ARBA00005952"/>
    </source>
</evidence>
<sequence>MSKKTKRPHHHHERTEARRLALQMLYQSEMLEKSPSAILDEANYVAEEGVPSAYAQRLLRGVEEHREEIDDELRVSSENWTLSRMSAVDRSLLRVAVYEMLYVDEVPLSVSINEAVELAKSFGGGDDSHRFVNGILGRIARSIEAEGKKAAEAQEPEPSAIDLVAAAFAREQQERGDAEAQAESAAPAEESTAESVLSDDAVCAVEGTVRSVQNA</sequence>
<feature type="domain" description="NusB/RsmB/TIM44" evidence="8">
    <location>
        <begin position="16"/>
        <end position="141"/>
    </location>
</feature>
<dbReference type="GO" id="GO:0003723">
    <property type="term" value="F:RNA binding"/>
    <property type="evidence" value="ECO:0007669"/>
    <property type="project" value="UniProtKB-UniRule"/>
</dbReference>
<dbReference type="PANTHER" id="PTHR11078">
    <property type="entry name" value="N UTILIZATION SUBSTANCE PROTEIN B-RELATED"/>
    <property type="match status" value="1"/>
</dbReference>
<name>A0A9D1A0S0_9ACTN</name>
<keyword evidence="3 6" id="KW-0694">RNA-binding</keyword>
<dbReference type="GO" id="GO:0005829">
    <property type="term" value="C:cytosol"/>
    <property type="evidence" value="ECO:0007669"/>
    <property type="project" value="TreeGrafter"/>
</dbReference>
<evidence type="ECO:0000256" key="6">
    <source>
        <dbReference type="HAMAP-Rule" id="MF_00073"/>
    </source>
</evidence>
<dbReference type="SUPFAM" id="SSF48013">
    <property type="entry name" value="NusB-like"/>
    <property type="match status" value="1"/>
</dbReference>
<evidence type="ECO:0000259" key="8">
    <source>
        <dbReference type="Pfam" id="PF01029"/>
    </source>
</evidence>
<evidence type="ECO:0000256" key="5">
    <source>
        <dbReference type="ARBA" id="ARBA00023163"/>
    </source>
</evidence>
<dbReference type="PANTHER" id="PTHR11078:SF3">
    <property type="entry name" value="ANTITERMINATION NUSB DOMAIN-CONTAINING PROTEIN"/>
    <property type="match status" value="1"/>
</dbReference>
<evidence type="ECO:0000256" key="4">
    <source>
        <dbReference type="ARBA" id="ARBA00023015"/>
    </source>
</evidence>
<feature type="region of interest" description="Disordered" evidence="7">
    <location>
        <begin position="171"/>
        <end position="198"/>
    </location>
</feature>
<comment type="function">
    <text evidence="6">Involved in transcription antitermination. Required for transcription of ribosomal RNA (rRNA) genes. Binds specifically to the boxA antiterminator sequence of the ribosomal RNA (rrn) operons.</text>
</comment>
<reference evidence="9" key="2">
    <citation type="journal article" date="2021" name="PeerJ">
        <title>Extensive microbial diversity within the chicken gut microbiome revealed by metagenomics and culture.</title>
        <authorList>
            <person name="Gilroy R."/>
            <person name="Ravi A."/>
            <person name="Getino M."/>
            <person name="Pursley I."/>
            <person name="Horton D.L."/>
            <person name="Alikhan N.F."/>
            <person name="Baker D."/>
            <person name="Gharbi K."/>
            <person name="Hall N."/>
            <person name="Watson M."/>
            <person name="Adriaenssens E.M."/>
            <person name="Foster-Nyarko E."/>
            <person name="Jarju S."/>
            <person name="Secka A."/>
            <person name="Antonio M."/>
            <person name="Oren A."/>
            <person name="Chaudhuri R.R."/>
            <person name="La Ragione R."/>
            <person name="Hildebrand F."/>
            <person name="Pallen M.J."/>
        </authorList>
    </citation>
    <scope>NUCLEOTIDE SEQUENCE</scope>
    <source>
        <strain evidence="9">ChiGjej1B1-2707</strain>
    </source>
</reference>
<dbReference type="HAMAP" id="MF_00073">
    <property type="entry name" value="NusB"/>
    <property type="match status" value="1"/>
</dbReference>
<dbReference type="GO" id="GO:0006353">
    <property type="term" value="P:DNA-templated transcription termination"/>
    <property type="evidence" value="ECO:0007669"/>
    <property type="project" value="UniProtKB-UniRule"/>
</dbReference>
<evidence type="ECO:0000256" key="7">
    <source>
        <dbReference type="SAM" id="MobiDB-lite"/>
    </source>
</evidence>
<dbReference type="CDD" id="cd00619">
    <property type="entry name" value="Terminator_NusB"/>
    <property type="match status" value="1"/>
</dbReference>
<dbReference type="EMBL" id="DVGB01000005">
    <property type="protein sequence ID" value="HIR00776.1"/>
    <property type="molecule type" value="Genomic_DNA"/>
</dbReference>
<dbReference type="InterPro" id="IPR035926">
    <property type="entry name" value="NusB-like_sf"/>
</dbReference>
<organism evidence="9 10">
    <name type="scientific">Candidatus Aveggerthella stercoripullorum</name>
    <dbReference type="NCBI Taxonomy" id="2840688"/>
    <lineage>
        <taxon>Bacteria</taxon>
        <taxon>Bacillati</taxon>
        <taxon>Actinomycetota</taxon>
        <taxon>Coriobacteriia</taxon>
        <taxon>Eggerthellales</taxon>
        <taxon>Eggerthellaceae</taxon>
        <taxon>Eggerthellaceae incertae sedis</taxon>
        <taxon>Candidatus Aveggerthella</taxon>
    </lineage>
</organism>
<dbReference type="Pfam" id="PF01029">
    <property type="entry name" value="NusB"/>
    <property type="match status" value="1"/>
</dbReference>
<dbReference type="AlphaFoldDB" id="A0A9D1A0S0"/>
<accession>A0A9D1A0S0</accession>
<comment type="caution">
    <text evidence="9">The sequence shown here is derived from an EMBL/GenBank/DDBJ whole genome shotgun (WGS) entry which is preliminary data.</text>
</comment>
<dbReference type="Proteomes" id="UP000824261">
    <property type="component" value="Unassembled WGS sequence"/>
</dbReference>
<dbReference type="GO" id="GO:0031564">
    <property type="term" value="P:transcription antitermination"/>
    <property type="evidence" value="ECO:0007669"/>
    <property type="project" value="UniProtKB-KW"/>
</dbReference>
<evidence type="ECO:0000313" key="9">
    <source>
        <dbReference type="EMBL" id="HIR00776.1"/>
    </source>
</evidence>
<dbReference type="Gene3D" id="1.10.940.10">
    <property type="entry name" value="NusB-like"/>
    <property type="match status" value="1"/>
</dbReference>
<evidence type="ECO:0000313" key="10">
    <source>
        <dbReference type="Proteomes" id="UP000824261"/>
    </source>
</evidence>
<comment type="similarity">
    <text evidence="1 6">Belongs to the NusB family.</text>
</comment>
<dbReference type="NCBIfam" id="TIGR01951">
    <property type="entry name" value="nusB"/>
    <property type="match status" value="1"/>
</dbReference>
<reference evidence="9" key="1">
    <citation type="submission" date="2020-10" db="EMBL/GenBank/DDBJ databases">
        <authorList>
            <person name="Gilroy R."/>
        </authorList>
    </citation>
    <scope>NUCLEOTIDE SEQUENCE</scope>
    <source>
        <strain evidence="9">ChiGjej1B1-2707</strain>
    </source>
</reference>
<gene>
    <name evidence="6 9" type="primary">nusB</name>
    <name evidence="9" type="ORF">IAA69_00640</name>
</gene>
<protein>
    <recommendedName>
        <fullName evidence="6">Transcription antitermination protein NusB</fullName>
    </recommendedName>
    <alternativeName>
        <fullName evidence="6">Antitermination factor NusB</fullName>
    </alternativeName>
</protein>